<sequence>MAPRIIALPSSALQQFFPNDEHLNPSTDEIVYTLENPHAFGGDVPAYKDPSHLAAWLHGFATMNNLIIEQTNLEKGN</sequence>
<dbReference type="RefSeq" id="WP_191734637.1">
    <property type="nucleotide sequence ID" value="NZ_JACSPR010000021.1"/>
</dbReference>
<proteinExistence type="predicted"/>
<keyword evidence="2" id="KW-1185">Reference proteome</keyword>
<organism evidence="1 2">
    <name type="scientific">Corynebacterium gallinarum</name>
    <dbReference type="NCBI Taxonomy" id="2762214"/>
    <lineage>
        <taxon>Bacteria</taxon>
        <taxon>Bacillati</taxon>
        <taxon>Actinomycetota</taxon>
        <taxon>Actinomycetes</taxon>
        <taxon>Mycobacteriales</taxon>
        <taxon>Corynebacteriaceae</taxon>
        <taxon>Corynebacterium</taxon>
    </lineage>
</organism>
<evidence type="ECO:0000313" key="1">
    <source>
        <dbReference type="EMBL" id="MBD8031412.1"/>
    </source>
</evidence>
<reference evidence="1 2" key="1">
    <citation type="submission" date="2020-08" db="EMBL/GenBank/DDBJ databases">
        <title>A Genomic Blueprint of the Chicken Gut Microbiome.</title>
        <authorList>
            <person name="Gilroy R."/>
            <person name="Ravi A."/>
            <person name="Getino M."/>
            <person name="Pursley I."/>
            <person name="Horton D.L."/>
            <person name="Alikhan N.-F."/>
            <person name="Baker D."/>
            <person name="Gharbi K."/>
            <person name="Hall N."/>
            <person name="Watson M."/>
            <person name="Adriaenssens E.M."/>
            <person name="Foster-Nyarko E."/>
            <person name="Jarju S."/>
            <person name="Secka A."/>
            <person name="Antonio M."/>
            <person name="Oren A."/>
            <person name="Chaudhuri R."/>
            <person name="La Ragione R.M."/>
            <person name="Hildebrand F."/>
            <person name="Pallen M.J."/>
        </authorList>
    </citation>
    <scope>NUCLEOTIDE SEQUENCE [LARGE SCALE GENOMIC DNA]</scope>
    <source>
        <strain evidence="1 2">Sa1YVA5</strain>
    </source>
</reference>
<dbReference type="Proteomes" id="UP000650224">
    <property type="component" value="Unassembled WGS sequence"/>
</dbReference>
<dbReference type="AlphaFoldDB" id="A0A8I0LBY8"/>
<gene>
    <name evidence="1" type="ORF">H9627_14055</name>
</gene>
<protein>
    <submittedName>
        <fullName evidence="1">Uncharacterized protein</fullName>
    </submittedName>
</protein>
<name>A0A8I0LBY8_9CORY</name>
<dbReference type="EMBL" id="JACSPR010000021">
    <property type="protein sequence ID" value="MBD8031412.1"/>
    <property type="molecule type" value="Genomic_DNA"/>
</dbReference>
<evidence type="ECO:0000313" key="2">
    <source>
        <dbReference type="Proteomes" id="UP000650224"/>
    </source>
</evidence>
<comment type="caution">
    <text evidence="1">The sequence shown here is derived from an EMBL/GenBank/DDBJ whole genome shotgun (WGS) entry which is preliminary data.</text>
</comment>
<accession>A0A8I0LBY8</accession>